<evidence type="ECO:0000313" key="8">
    <source>
        <dbReference type="EMBL" id="OQZ90491.1"/>
    </source>
</evidence>
<comment type="catalytic activity">
    <reaction evidence="5">
        <text>glycyl-tRNA(Gly) + acetyl-CoA = N-acetylglycyl-tRNA(Gly) + CoA + H(+)</text>
        <dbReference type="Rhea" id="RHEA:81867"/>
        <dbReference type="Rhea" id="RHEA-COMP:9683"/>
        <dbReference type="Rhea" id="RHEA-COMP:19766"/>
        <dbReference type="ChEBI" id="CHEBI:15378"/>
        <dbReference type="ChEBI" id="CHEBI:57287"/>
        <dbReference type="ChEBI" id="CHEBI:57288"/>
        <dbReference type="ChEBI" id="CHEBI:78522"/>
        <dbReference type="ChEBI" id="CHEBI:232036"/>
    </reaction>
</comment>
<dbReference type="STRING" id="342002.BST15_20670"/>
<feature type="domain" description="N-acetyltransferase" evidence="6">
    <location>
        <begin position="6"/>
        <end position="160"/>
    </location>
</feature>
<dbReference type="Proteomes" id="UP000034416">
    <property type="component" value="Unassembled WGS sequence"/>
</dbReference>
<dbReference type="Pfam" id="PF13508">
    <property type="entry name" value="Acetyltransf_7"/>
    <property type="match status" value="1"/>
</dbReference>
<reference evidence="7" key="2">
    <citation type="submission" date="2015-04" db="EMBL/GenBank/DDBJ databases">
        <title>Genome sequence of Mycobacterium arupense strain GUC1.</title>
        <authorList>
            <person name="Greninger A.L."/>
            <person name="Cunningham G."/>
            <person name="Chiu C.Y."/>
            <person name="Miller S."/>
        </authorList>
    </citation>
    <scope>NUCLEOTIDE SEQUENCE</scope>
    <source>
        <strain evidence="7">GUC1</strain>
    </source>
</reference>
<name>A0A0F5MSN3_9MYCO</name>
<evidence type="ECO:0000256" key="5">
    <source>
        <dbReference type="ARBA" id="ARBA00049880"/>
    </source>
</evidence>
<dbReference type="PANTHER" id="PTHR36449">
    <property type="entry name" value="ACETYLTRANSFERASE-RELATED"/>
    <property type="match status" value="1"/>
</dbReference>
<dbReference type="EMBL" id="MVHH01000103">
    <property type="protein sequence ID" value="OQZ90491.1"/>
    <property type="molecule type" value="Genomic_DNA"/>
</dbReference>
<keyword evidence="3" id="KW-0808">Transferase</keyword>
<keyword evidence="2" id="KW-1277">Toxin-antitoxin system</keyword>
<evidence type="ECO:0000313" key="10">
    <source>
        <dbReference type="Proteomes" id="UP000192327"/>
    </source>
</evidence>
<organism evidence="7 9">
    <name type="scientific">Mycolicibacter arupensis</name>
    <dbReference type="NCBI Taxonomy" id="342002"/>
    <lineage>
        <taxon>Bacteria</taxon>
        <taxon>Bacillati</taxon>
        <taxon>Actinomycetota</taxon>
        <taxon>Actinomycetes</taxon>
        <taxon>Mycobacteriales</taxon>
        <taxon>Mycobacteriaceae</taxon>
        <taxon>Mycolicibacter</taxon>
    </lineage>
</organism>
<dbReference type="InterPro" id="IPR016181">
    <property type="entry name" value="Acyl_CoA_acyltransferase"/>
</dbReference>
<keyword evidence="4" id="KW-0012">Acyltransferase</keyword>
<reference evidence="9" key="1">
    <citation type="submission" date="2015-04" db="EMBL/GenBank/DDBJ databases">
        <title>Genome sequence of Mycobacterium arupense GUC1.</title>
        <authorList>
            <person name="Greninger A.L."/>
            <person name="Cunningham G."/>
            <person name="Chiu C.Y."/>
            <person name="Miller S."/>
        </authorList>
    </citation>
    <scope>NUCLEOTIDE SEQUENCE [LARGE SCALE GENOMIC DNA]</scope>
    <source>
        <strain evidence="9">GUC1</strain>
    </source>
</reference>
<dbReference type="PANTHER" id="PTHR36449:SF1">
    <property type="entry name" value="ACETYLTRANSFERASE"/>
    <property type="match status" value="1"/>
</dbReference>
<dbReference type="PROSITE" id="PS51186">
    <property type="entry name" value="GNAT"/>
    <property type="match status" value="1"/>
</dbReference>
<evidence type="ECO:0000256" key="1">
    <source>
        <dbReference type="ARBA" id="ARBA00022491"/>
    </source>
</evidence>
<dbReference type="PATRIC" id="fig|342002.3.peg.4255"/>
<dbReference type="RefSeq" id="WP_023363547.1">
    <property type="nucleotide sequence ID" value="NZ_JACKUJ010000017.1"/>
</dbReference>
<evidence type="ECO:0000256" key="4">
    <source>
        <dbReference type="ARBA" id="ARBA00023315"/>
    </source>
</evidence>
<dbReference type="EMBL" id="LASW01000199">
    <property type="protein sequence ID" value="KKB97067.1"/>
    <property type="molecule type" value="Genomic_DNA"/>
</dbReference>
<evidence type="ECO:0000313" key="7">
    <source>
        <dbReference type="EMBL" id="KKB97067.1"/>
    </source>
</evidence>
<dbReference type="SMR" id="A0A0F5MSN3"/>
<comment type="caution">
    <text evidence="7">The sequence shown here is derived from an EMBL/GenBank/DDBJ whole genome shotgun (WGS) entry which is preliminary data.</text>
</comment>
<proteinExistence type="predicted"/>
<dbReference type="SUPFAM" id="SSF55729">
    <property type="entry name" value="Acyl-CoA N-acyltransferases (Nat)"/>
    <property type="match status" value="1"/>
</dbReference>
<dbReference type="AlphaFoldDB" id="A0A0F5MSN3"/>
<gene>
    <name evidence="8" type="ORF">BST15_20670</name>
    <name evidence="7" type="ORF">WR43_20725</name>
</gene>
<dbReference type="InterPro" id="IPR000182">
    <property type="entry name" value="GNAT_dom"/>
</dbReference>
<dbReference type="GeneID" id="29696799"/>
<sequence length="165" mass="18291">MSYEGPVLFGADHIVDDFDCGNDVLNEWLRTKALHNQREGGSRTWVVLDGRRVVAFYASSTAVLMRSRATKRAARNQPDPLPAVLLGRLAVDANHQGRGLAAALLKHFILKSLEVAELTGVRLLLVHANNDTARRFYLRYGFEPSPVDDLTLMLLVKDVRPSPSA</sequence>
<reference evidence="8 10" key="3">
    <citation type="submission" date="2016-12" db="EMBL/GenBank/DDBJ databases">
        <title>The new phylogeny of genus Mycobacterium.</title>
        <authorList>
            <person name="Tortoli E."/>
            <person name="Trovato A."/>
            <person name="Cirillo D.M."/>
        </authorList>
    </citation>
    <scope>NUCLEOTIDE SEQUENCE [LARGE SCALE GENOMIC DNA]</scope>
    <source>
        <strain evidence="8 10">DSM 44942</strain>
    </source>
</reference>
<keyword evidence="1" id="KW-0678">Repressor</keyword>
<dbReference type="GO" id="GO:0016747">
    <property type="term" value="F:acyltransferase activity, transferring groups other than amino-acyl groups"/>
    <property type="evidence" value="ECO:0007669"/>
    <property type="project" value="InterPro"/>
</dbReference>
<accession>A0A0F5MSN3</accession>
<dbReference type="Gene3D" id="3.40.630.30">
    <property type="match status" value="1"/>
</dbReference>
<dbReference type="CDD" id="cd04301">
    <property type="entry name" value="NAT_SF"/>
    <property type="match status" value="1"/>
</dbReference>
<evidence type="ECO:0000256" key="2">
    <source>
        <dbReference type="ARBA" id="ARBA00022649"/>
    </source>
</evidence>
<evidence type="ECO:0000256" key="3">
    <source>
        <dbReference type="ARBA" id="ARBA00022679"/>
    </source>
</evidence>
<keyword evidence="10" id="KW-1185">Reference proteome</keyword>
<protein>
    <submittedName>
        <fullName evidence="8">N-acetyltransferase</fullName>
    </submittedName>
</protein>
<dbReference type="Proteomes" id="UP000192327">
    <property type="component" value="Unassembled WGS sequence"/>
</dbReference>
<evidence type="ECO:0000259" key="6">
    <source>
        <dbReference type="PROSITE" id="PS51186"/>
    </source>
</evidence>
<evidence type="ECO:0000313" key="9">
    <source>
        <dbReference type="Proteomes" id="UP000034416"/>
    </source>
</evidence>